<evidence type="ECO:0000256" key="3">
    <source>
        <dbReference type="ARBA" id="ARBA00022691"/>
    </source>
</evidence>
<dbReference type="PANTHER" id="PTHR30538">
    <property type="entry name" value="LYSINE 2,3-AMINOMUTASE-RELATED"/>
    <property type="match status" value="1"/>
</dbReference>
<comment type="cofactor">
    <cofactor evidence="1">
        <name>pyridoxal 5'-phosphate</name>
        <dbReference type="ChEBI" id="CHEBI:597326"/>
    </cofactor>
</comment>
<dbReference type="SFLD" id="SFLDS00029">
    <property type="entry name" value="Radical_SAM"/>
    <property type="match status" value="1"/>
</dbReference>
<dbReference type="GO" id="GO:0003746">
    <property type="term" value="F:translation elongation factor activity"/>
    <property type="evidence" value="ECO:0007669"/>
    <property type="project" value="UniProtKB-KW"/>
</dbReference>
<proteinExistence type="predicted"/>
<keyword evidence="9" id="KW-0251">Elongation factor</keyword>
<keyword evidence="6" id="KW-0408">Iron</keyword>
<evidence type="ECO:0000256" key="7">
    <source>
        <dbReference type="ARBA" id="ARBA00023014"/>
    </source>
</evidence>
<keyword evidence="3" id="KW-0949">S-adenosyl-L-methionine</keyword>
<organism evidence="9 10">
    <name type="scientific">Candidatus Uhrbacteria bacterium GW2011_GWF2_44_350</name>
    <dbReference type="NCBI Taxonomy" id="1619000"/>
    <lineage>
        <taxon>Bacteria</taxon>
        <taxon>Candidatus Uhriibacteriota</taxon>
    </lineage>
</organism>
<sequence length="316" mass="36318">MEKWQEELTASIRSIEDLRKFFPVSESSPLFEVVARARMSITPHTAKLIDWNNPNDPLFLMSVPNEQELMIADDELDDPIGDKMCSPIPFVARKYEDRVLIQVSFVCPQYCRYCFRRDRTGCATPGPTAEDRERIREYLITHSEIKEVILSGGEPLLLSDTQLYEWFELIRSVGKNIRVHTRVPANLPSRFTSELIELLSRFEVRVITHFNHPRELAPENFEVLKKLLSVDLRVENQSVLLRGVNDSTEILRELIEKLGEIGIEQHAIHQLDVAKGIGHFRVSIEKGREIVRGLGLAVPYYLDNPDGSGKRNLLKE</sequence>
<gene>
    <name evidence="9" type="ORF">UW63_C0035G0003</name>
</gene>
<evidence type="ECO:0000256" key="2">
    <source>
        <dbReference type="ARBA" id="ARBA00022485"/>
    </source>
</evidence>
<evidence type="ECO:0000256" key="6">
    <source>
        <dbReference type="ARBA" id="ARBA00023004"/>
    </source>
</evidence>
<dbReference type="NCBIfam" id="TIGR00238">
    <property type="entry name" value="KamA family radical SAM protein"/>
    <property type="match status" value="1"/>
</dbReference>
<protein>
    <submittedName>
        <fullName evidence="9">Translation elongation factor P-lysyl-lysine 2,3-aminomutase</fullName>
    </submittedName>
</protein>
<reference evidence="9 10" key="1">
    <citation type="journal article" date="2015" name="Nature">
        <title>rRNA introns, odd ribosomes, and small enigmatic genomes across a large radiation of phyla.</title>
        <authorList>
            <person name="Brown C.T."/>
            <person name="Hug L.A."/>
            <person name="Thomas B.C."/>
            <person name="Sharon I."/>
            <person name="Castelle C.J."/>
            <person name="Singh A."/>
            <person name="Wilkins M.J."/>
            <person name="Williams K.H."/>
            <person name="Banfield J.F."/>
        </authorList>
    </citation>
    <scope>NUCLEOTIDE SEQUENCE [LARGE SCALE GENOMIC DNA]</scope>
</reference>
<dbReference type="CDD" id="cd01335">
    <property type="entry name" value="Radical_SAM"/>
    <property type="match status" value="1"/>
</dbReference>
<dbReference type="EMBL" id="LCJB01000035">
    <property type="protein sequence ID" value="KKT70130.1"/>
    <property type="molecule type" value="Genomic_DNA"/>
</dbReference>
<evidence type="ECO:0000313" key="10">
    <source>
        <dbReference type="Proteomes" id="UP000034154"/>
    </source>
</evidence>
<keyword evidence="7" id="KW-0411">Iron-sulfur</keyword>
<evidence type="ECO:0000259" key="8">
    <source>
        <dbReference type="PROSITE" id="PS51918"/>
    </source>
</evidence>
<evidence type="ECO:0000256" key="4">
    <source>
        <dbReference type="ARBA" id="ARBA00022723"/>
    </source>
</evidence>
<dbReference type="Pfam" id="PF04055">
    <property type="entry name" value="Radical_SAM"/>
    <property type="match status" value="1"/>
</dbReference>
<dbReference type="GO" id="GO:0003824">
    <property type="term" value="F:catalytic activity"/>
    <property type="evidence" value="ECO:0007669"/>
    <property type="project" value="InterPro"/>
</dbReference>
<evidence type="ECO:0000313" key="9">
    <source>
        <dbReference type="EMBL" id="KKT70130.1"/>
    </source>
</evidence>
<dbReference type="PANTHER" id="PTHR30538:SF0">
    <property type="entry name" value="L-LYSINE 2,3-AMINOMUTASE AQ_1632-RELATED"/>
    <property type="match status" value="1"/>
</dbReference>
<evidence type="ECO:0000256" key="5">
    <source>
        <dbReference type="ARBA" id="ARBA00022898"/>
    </source>
</evidence>
<dbReference type="Gene3D" id="3.20.20.70">
    <property type="entry name" value="Aldolase class I"/>
    <property type="match status" value="1"/>
</dbReference>
<name>A0A0G1JFR7_9BACT</name>
<dbReference type="InterPro" id="IPR007197">
    <property type="entry name" value="rSAM"/>
</dbReference>
<evidence type="ECO:0000256" key="1">
    <source>
        <dbReference type="ARBA" id="ARBA00001933"/>
    </source>
</evidence>
<accession>A0A0G1JFR7</accession>
<dbReference type="PATRIC" id="fig|1619000.3.peg.600"/>
<dbReference type="Proteomes" id="UP000034154">
    <property type="component" value="Unassembled WGS sequence"/>
</dbReference>
<keyword evidence="9" id="KW-0648">Protein biosynthesis</keyword>
<feature type="domain" description="Radical SAM core" evidence="8">
    <location>
        <begin position="93"/>
        <end position="306"/>
    </location>
</feature>
<dbReference type="InterPro" id="IPR013785">
    <property type="entry name" value="Aldolase_TIM"/>
</dbReference>
<dbReference type="InterPro" id="IPR003739">
    <property type="entry name" value="Lys_aminomutase/Glu_NH3_mut"/>
</dbReference>
<dbReference type="SFLD" id="SFLDG01070">
    <property type="entry name" value="PLP-dependent"/>
    <property type="match status" value="1"/>
</dbReference>
<dbReference type="AlphaFoldDB" id="A0A0G1JFR7"/>
<dbReference type="GO" id="GO:0051539">
    <property type="term" value="F:4 iron, 4 sulfur cluster binding"/>
    <property type="evidence" value="ECO:0007669"/>
    <property type="project" value="UniProtKB-KW"/>
</dbReference>
<keyword evidence="4" id="KW-0479">Metal-binding</keyword>
<comment type="caution">
    <text evidence="9">The sequence shown here is derived from an EMBL/GenBank/DDBJ whole genome shotgun (WGS) entry which is preliminary data.</text>
</comment>
<dbReference type="InterPro" id="IPR058240">
    <property type="entry name" value="rSAM_sf"/>
</dbReference>
<keyword evidence="5" id="KW-0663">Pyridoxal phosphate</keyword>
<keyword evidence="2" id="KW-0004">4Fe-4S</keyword>
<dbReference type="GO" id="GO:0046872">
    <property type="term" value="F:metal ion binding"/>
    <property type="evidence" value="ECO:0007669"/>
    <property type="project" value="UniProtKB-KW"/>
</dbReference>
<dbReference type="SUPFAM" id="SSF102114">
    <property type="entry name" value="Radical SAM enzymes"/>
    <property type="match status" value="1"/>
</dbReference>
<dbReference type="PROSITE" id="PS51918">
    <property type="entry name" value="RADICAL_SAM"/>
    <property type="match status" value="1"/>
</dbReference>